<dbReference type="Proteomes" id="UP000323142">
    <property type="component" value="Unassembled WGS sequence"/>
</dbReference>
<protein>
    <submittedName>
        <fullName evidence="4">Ubiquinol-cytochrome C chaperone</fullName>
    </submittedName>
</protein>
<comment type="similarity">
    <text evidence="2">Belongs to the UPF0174 family.</text>
</comment>
<evidence type="ECO:0000256" key="2">
    <source>
        <dbReference type="ARBA" id="ARBA00006436"/>
    </source>
</evidence>
<dbReference type="EMBL" id="VUOA01000016">
    <property type="protein sequence ID" value="KAA2238018.1"/>
    <property type="molecule type" value="Genomic_DNA"/>
</dbReference>
<dbReference type="PANTHER" id="PTHR12184:SF1">
    <property type="entry name" value="UBIQUINOL-CYTOCHROME-C REDUCTASE COMPLEX ASSEMBLY FACTOR 1"/>
    <property type="match status" value="1"/>
</dbReference>
<dbReference type="AlphaFoldDB" id="A0A5B2VHD5"/>
<evidence type="ECO:0000313" key="4">
    <source>
        <dbReference type="EMBL" id="KAA2238018.1"/>
    </source>
</evidence>
<gene>
    <name evidence="4" type="ORF">F0L46_07030</name>
</gene>
<feature type="domain" description="Ubiquinol-cytochrome c chaperone" evidence="3">
    <location>
        <begin position="34"/>
        <end position="169"/>
    </location>
</feature>
<reference evidence="4 5" key="1">
    <citation type="submission" date="2019-09" db="EMBL/GenBank/DDBJ databases">
        <title>Salinarimonas rosea gen. nov., sp. nov., a new member of the a-2 subgroup of the Proteobacteria.</title>
        <authorList>
            <person name="Liu J."/>
        </authorList>
    </citation>
    <scope>NUCLEOTIDE SEQUENCE [LARGE SCALE GENOMIC DNA]</scope>
    <source>
        <strain evidence="4 5">BN140002</strain>
    </source>
</reference>
<dbReference type="RefSeq" id="WP_149816350.1">
    <property type="nucleotide sequence ID" value="NZ_VUOA01000016.1"/>
</dbReference>
<dbReference type="InterPro" id="IPR007129">
    <property type="entry name" value="Ubiqinol_cyt_c_chaperone_CPB3"/>
</dbReference>
<comment type="caution">
    <text evidence="4">The sequence shown here is derived from an EMBL/GenBank/DDBJ whole genome shotgun (WGS) entry which is preliminary data.</text>
</comment>
<keyword evidence="5" id="KW-1185">Reference proteome</keyword>
<dbReference type="PIRSF" id="PIRSF032079">
    <property type="entry name" value="UCP032079"/>
    <property type="match status" value="1"/>
</dbReference>
<evidence type="ECO:0000256" key="1">
    <source>
        <dbReference type="ARBA" id="ARBA00006407"/>
    </source>
</evidence>
<dbReference type="Pfam" id="PF03981">
    <property type="entry name" value="Ubiq_cyt_C_chap"/>
    <property type="match status" value="1"/>
</dbReference>
<organism evidence="4 5">
    <name type="scientific">Salinarimonas soli</name>
    <dbReference type="NCBI Taxonomy" id="1638099"/>
    <lineage>
        <taxon>Bacteria</taxon>
        <taxon>Pseudomonadati</taxon>
        <taxon>Pseudomonadota</taxon>
        <taxon>Alphaproteobacteria</taxon>
        <taxon>Hyphomicrobiales</taxon>
        <taxon>Salinarimonadaceae</taxon>
        <taxon>Salinarimonas</taxon>
    </lineage>
</organism>
<reference evidence="4 5" key="2">
    <citation type="submission" date="2019-09" db="EMBL/GenBank/DDBJ databases">
        <authorList>
            <person name="Jin C."/>
        </authorList>
    </citation>
    <scope>NUCLEOTIDE SEQUENCE [LARGE SCALE GENOMIC DNA]</scope>
    <source>
        <strain evidence="4 5">BN140002</strain>
    </source>
</reference>
<accession>A0A5B2VHD5</accession>
<comment type="similarity">
    <text evidence="1">Belongs to the CBP3 family.</text>
</comment>
<dbReference type="PANTHER" id="PTHR12184">
    <property type="entry name" value="UBIQUINOL-CYTOCHROME C REDUCTASE COMPLEX ASSEMBLY FACTOR 1 FAMILY MEMBER"/>
    <property type="match status" value="1"/>
</dbReference>
<proteinExistence type="inferred from homology"/>
<dbReference type="InterPro" id="IPR014569">
    <property type="entry name" value="Ubq_cyt-c_CBP3-rel"/>
</dbReference>
<sequence length="177" mass="19221">MILSLFRRNPRRAAMEVLYDRIAAASRQPALYTDLGIPDTVEGRFESLALHTVLLLRRLRTLPPPAGDVGQDFIDTFFKRMDASLRELGVGDMGVGKRMKKLAHSFYGRADAYDGPLDRGDDAALAGVLGRNALGQAEPAPALAAYVLASDRRLAGQSLDEILGTGPVFADPKETPR</sequence>
<evidence type="ECO:0000259" key="3">
    <source>
        <dbReference type="Pfam" id="PF03981"/>
    </source>
</evidence>
<evidence type="ECO:0000313" key="5">
    <source>
        <dbReference type="Proteomes" id="UP000323142"/>
    </source>
</evidence>
<name>A0A5B2VHD5_9HYPH</name>
<dbReference type="InterPro" id="IPR021150">
    <property type="entry name" value="Ubiq_cyt_c_chap"/>
</dbReference>
<dbReference type="OrthoDB" id="7158889at2"/>